<dbReference type="EMBL" id="JAQMTU010000072">
    <property type="protein sequence ID" value="MDB9487258.1"/>
    <property type="molecule type" value="Genomic_DNA"/>
</dbReference>
<sequence>MRITSLFWEQFYQIESLLEDSPSLGPYYLELFSDCYLKAVRATSTETKLSKQSWSRLDGFRRCLLSIYAT</sequence>
<keyword evidence="2" id="KW-1185">Reference proteome</keyword>
<evidence type="ECO:0000313" key="1">
    <source>
        <dbReference type="EMBL" id="MDB9487258.1"/>
    </source>
</evidence>
<protein>
    <submittedName>
        <fullName evidence="1">DUF29 family protein</fullName>
    </submittedName>
</protein>
<dbReference type="Proteomes" id="UP001212123">
    <property type="component" value="Unassembled WGS sequence"/>
</dbReference>
<accession>A0ABT5A717</accession>
<organism evidence="1 2">
    <name type="scientific">Dolichospermum circinale CS-537/01</name>
    <dbReference type="NCBI Taxonomy" id="3021739"/>
    <lineage>
        <taxon>Bacteria</taxon>
        <taxon>Bacillati</taxon>
        <taxon>Cyanobacteriota</taxon>
        <taxon>Cyanophyceae</taxon>
        <taxon>Nostocales</taxon>
        <taxon>Aphanizomenonaceae</taxon>
        <taxon>Dolichospermum</taxon>
        <taxon>Dolichospermum circinale</taxon>
    </lineage>
</organism>
<evidence type="ECO:0000313" key="2">
    <source>
        <dbReference type="Proteomes" id="UP001212123"/>
    </source>
</evidence>
<comment type="caution">
    <text evidence="1">The sequence shown here is derived from an EMBL/GenBank/DDBJ whole genome shotgun (WGS) entry which is preliminary data.</text>
</comment>
<gene>
    <name evidence="1" type="ORF">PN492_11985</name>
</gene>
<name>A0ABT5A717_9CYAN</name>
<dbReference type="Pfam" id="PF01724">
    <property type="entry name" value="DUF29"/>
    <property type="match status" value="1"/>
</dbReference>
<dbReference type="RefSeq" id="WP_269208382.1">
    <property type="nucleotide sequence ID" value="NZ_JAQMTU010000072.1"/>
</dbReference>
<reference evidence="1 2" key="1">
    <citation type="submission" date="2023-01" db="EMBL/GenBank/DDBJ databases">
        <title>Genomes from the Australian National Cyanobacteria Reference Collection.</title>
        <authorList>
            <person name="Willis A."/>
            <person name="Lee E.M.F."/>
        </authorList>
    </citation>
    <scope>NUCLEOTIDE SEQUENCE [LARGE SCALE GENOMIC DNA]</scope>
    <source>
        <strain evidence="1 2">CS-537/01</strain>
    </source>
</reference>
<proteinExistence type="predicted"/>